<proteinExistence type="predicted"/>
<evidence type="ECO:0000259" key="1">
    <source>
        <dbReference type="Pfam" id="PF03432"/>
    </source>
</evidence>
<dbReference type="Pfam" id="PF03432">
    <property type="entry name" value="Relaxase"/>
    <property type="match status" value="1"/>
</dbReference>
<protein>
    <submittedName>
        <fullName evidence="2">Relaxase/mobilization nuclease domain protein</fullName>
    </submittedName>
</protein>
<organism evidence="2 3">
    <name type="scientific">Acetatifactor muris</name>
    <dbReference type="NCBI Taxonomy" id="879566"/>
    <lineage>
        <taxon>Bacteria</taxon>
        <taxon>Bacillati</taxon>
        <taxon>Bacillota</taxon>
        <taxon>Clostridia</taxon>
        <taxon>Lachnospirales</taxon>
        <taxon>Lachnospiraceae</taxon>
        <taxon>Acetatifactor</taxon>
    </lineage>
</organism>
<evidence type="ECO:0000313" key="3">
    <source>
        <dbReference type="Proteomes" id="UP000236311"/>
    </source>
</evidence>
<dbReference type="InterPro" id="IPR005094">
    <property type="entry name" value="Endonuclease_MobA/VirD2"/>
</dbReference>
<name>A0A2K4ZNG3_9FIRM</name>
<dbReference type="RefSeq" id="WP_103241986.1">
    <property type="nucleotide sequence ID" value="NZ_JANJZD010000038.1"/>
</dbReference>
<feature type="domain" description="MobA/VirD2-like nuclease" evidence="1">
    <location>
        <begin position="27"/>
        <end position="162"/>
    </location>
</feature>
<gene>
    <name evidence="2" type="ORF">AMURIS_04771</name>
</gene>
<sequence length="469" mass="53649">MATTRLMPLHVGKGRDVSTAIADIIDYVKNPQKTDFGKFIYGYECDTRTADAEFLLSKRQYTNLTGRDRGADDVIAYHLRQAFKPGEVTPEEANQIGRELALKLTKGNHAFVVCTHVDKHHVHNHIIINSTTLDCQKKFRNFWGSTWAIRRMNDKLCLEHGLSIVENPKPSREHYGTWMGSQKQPSHQEQLRWAIDAALEEKPKDFEELLKKLEAAGIEVNRERKHLRFRLSPEDRYTRCDTLKGDYTEQAIKERIAGTRTAKPRRTSPQKPVSKVGLLVDIEAAIRAGKGPGYERWAKVFNLKQLSQAVIWLKEHGDMGYEDLQEKSDAATASFNALSVQIKELESQMAANGELQKQIVNYAKTRAVYVEYRKAGYSKKFRAAHETEILLHQAAKKHFDGLGITKLPSVKSLREEYAGLLEQKRKAYSSYKQARADMKELHNVRANVEHLLDIPTGREPQRESQKSRQ</sequence>
<dbReference type="AlphaFoldDB" id="A0A2K4ZNG3"/>
<evidence type="ECO:0000313" key="2">
    <source>
        <dbReference type="EMBL" id="SOY32018.1"/>
    </source>
</evidence>
<accession>A0A2K4ZNG3</accession>
<dbReference type="Proteomes" id="UP000236311">
    <property type="component" value="Unassembled WGS sequence"/>
</dbReference>
<dbReference type="OrthoDB" id="9763513at2"/>
<dbReference type="EMBL" id="OFSM01000036">
    <property type="protein sequence ID" value="SOY32018.1"/>
    <property type="molecule type" value="Genomic_DNA"/>
</dbReference>
<reference evidence="2 3" key="1">
    <citation type="submission" date="2018-01" db="EMBL/GenBank/DDBJ databases">
        <authorList>
            <person name="Gaut B.S."/>
            <person name="Morton B.R."/>
            <person name="Clegg M.T."/>
            <person name="Duvall M.R."/>
        </authorList>
    </citation>
    <scope>NUCLEOTIDE SEQUENCE [LARGE SCALE GENOMIC DNA]</scope>
    <source>
        <strain evidence="2">GP69</strain>
    </source>
</reference>
<keyword evidence="3" id="KW-1185">Reference proteome</keyword>